<evidence type="ECO:0000256" key="3">
    <source>
        <dbReference type="ARBA" id="ARBA00009636"/>
    </source>
</evidence>
<dbReference type="GO" id="GO:0003924">
    <property type="term" value="F:GTPase activity"/>
    <property type="evidence" value="ECO:0007669"/>
    <property type="project" value="InterPro"/>
</dbReference>
<evidence type="ECO:0000259" key="15">
    <source>
        <dbReference type="SMART" id="SM00864"/>
    </source>
</evidence>
<evidence type="ECO:0000256" key="1">
    <source>
        <dbReference type="ARBA" id="ARBA00001946"/>
    </source>
</evidence>
<evidence type="ECO:0000256" key="6">
    <source>
        <dbReference type="ARBA" id="ARBA00022701"/>
    </source>
</evidence>
<comment type="subunit">
    <text evidence="4 13">Dimer of alpha and beta chains. A typical microtubule is a hollow water-filled tube with an outer diameter of 25 nm and an inner diameter of 15 nM. Alpha-beta heterodimers associate head-to-tail to form protofilaments running lengthwise along the microtubule wall with the beta-tubulin subunit facing the microtubule plus end conferring a structural polarity. Microtubules usually have 13 protofilaments but different protofilament numbers can be found in some organisms and specialized cells.</text>
</comment>
<evidence type="ECO:0000313" key="18">
    <source>
        <dbReference type="Proteomes" id="UP000311382"/>
    </source>
</evidence>
<evidence type="ECO:0000256" key="10">
    <source>
        <dbReference type="ARBA" id="ARBA00023134"/>
    </source>
</evidence>
<name>A0A5C5FV35_9BASI</name>
<evidence type="ECO:0000256" key="11">
    <source>
        <dbReference type="ARBA" id="ARBA00023212"/>
    </source>
</evidence>
<evidence type="ECO:0000256" key="2">
    <source>
        <dbReference type="ARBA" id="ARBA00004245"/>
    </source>
</evidence>
<keyword evidence="9" id="KW-0460">Magnesium</keyword>
<dbReference type="AlphaFoldDB" id="A0A5C5FV35"/>
<protein>
    <recommendedName>
        <fullName evidence="13">Tubulin beta chain</fullName>
    </recommendedName>
</protein>
<dbReference type="SMART" id="SM00865">
    <property type="entry name" value="Tubulin_C"/>
    <property type="match status" value="1"/>
</dbReference>
<dbReference type="SUPFAM" id="SSF52490">
    <property type="entry name" value="Tubulin nucleotide-binding domain-like"/>
    <property type="match status" value="1"/>
</dbReference>
<dbReference type="PRINTS" id="PR01163">
    <property type="entry name" value="BETATUBULIN"/>
</dbReference>
<feature type="domain" description="Tubulin/FtsZ GTPase" evidence="15">
    <location>
        <begin position="48"/>
        <end position="245"/>
    </location>
</feature>
<comment type="cofactor">
    <cofactor evidence="1">
        <name>Mg(2+)</name>
        <dbReference type="ChEBI" id="CHEBI:18420"/>
    </cofactor>
</comment>
<dbReference type="Pfam" id="PF03953">
    <property type="entry name" value="Tubulin_C"/>
    <property type="match status" value="1"/>
</dbReference>
<dbReference type="InterPro" id="IPR036525">
    <property type="entry name" value="Tubulin/FtsZ_GTPase_sf"/>
</dbReference>
<evidence type="ECO:0000313" key="17">
    <source>
        <dbReference type="EMBL" id="TNY20703.1"/>
    </source>
</evidence>
<dbReference type="GO" id="GO:0005200">
    <property type="term" value="F:structural constituent of cytoskeleton"/>
    <property type="evidence" value="ECO:0007669"/>
    <property type="project" value="InterPro"/>
</dbReference>
<dbReference type="GO" id="GO:0007017">
    <property type="term" value="P:microtubule-based process"/>
    <property type="evidence" value="ECO:0007669"/>
    <property type="project" value="InterPro"/>
</dbReference>
<dbReference type="GO" id="GO:0005874">
    <property type="term" value="C:microtubule"/>
    <property type="evidence" value="ECO:0007669"/>
    <property type="project" value="UniProtKB-KW"/>
</dbReference>
<feature type="region of interest" description="Disordered" evidence="14">
    <location>
        <begin position="433"/>
        <end position="452"/>
    </location>
</feature>
<dbReference type="GO" id="GO:0046872">
    <property type="term" value="F:metal ion binding"/>
    <property type="evidence" value="ECO:0007669"/>
    <property type="project" value="UniProtKB-KW"/>
</dbReference>
<dbReference type="OrthoDB" id="1662883at2759"/>
<proteinExistence type="inferred from homology"/>
<dbReference type="PROSITE" id="PS00227">
    <property type="entry name" value="TUBULIN"/>
    <property type="match status" value="1"/>
</dbReference>
<comment type="caution">
    <text evidence="17">The sequence shown here is derived from an EMBL/GenBank/DDBJ whole genome shotgun (WGS) entry which is preliminary data.</text>
</comment>
<dbReference type="Pfam" id="PF00091">
    <property type="entry name" value="Tubulin"/>
    <property type="match status" value="1"/>
</dbReference>
<dbReference type="InterPro" id="IPR008280">
    <property type="entry name" value="Tub_FtsZ_C"/>
</dbReference>
<keyword evidence="10 13" id="KW-0342">GTP-binding</keyword>
<dbReference type="InterPro" id="IPR003008">
    <property type="entry name" value="Tubulin_FtsZ_GTPase"/>
</dbReference>
<dbReference type="InterPro" id="IPR013838">
    <property type="entry name" value="Beta-tubulin_BS"/>
</dbReference>
<keyword evidence="7" id="KW-0479">Metal-binding</keyword>
<keyword evidence="8 13" id="KW-0547">Nucleotide-binding</keyword>
<organism evidence="17 18">
    <name type="scientific">Rhodotorula diobovata</name>
    <dbReference type="NCBI Taxonomy" id="5288"/>
    <lineage>
        <taxon>Eukaryota</taxon>
        <taxon>Fungi</taxon>
        <taxon>Dikarya</taxon>
        <taxon>Basidiomycota</taxon>
        <taxon>Pucciniomycotina</taxon>
        <taxon>Microbotryomycetes</taxon>
        <taxon>Sporidiobolales</taxon>
        <taxon>Sporidiobolaceae</taxon>
        <taxon>Rhodotorula</taxon>
    </lineage>
</organism>
<dbReference type="Gene3D" id="3.40.50.1440">
    <property type="entry name" value="Tubulin/FtsZ, GTPase domain"/>
    <property type="match status" value="1"/>
</dbReference>
<evidence type="ECO:0000259" key="16">
    <source>
        <dbReference type="SMART" id="SM00865"/>
    </source>
</evidence>
<gene>
    <name evidence="17" type="ORF">DMC30DRAFT_364597</name>
</gene>
<dbReference type="FunFam" id="3.40.50.1440:FF:000006">
    <property type="entry name" value="Tubulin beta chain"/>
    <property type="match status" value="1"/>
</dbReference>
<dbReference type="SMART" id="SM00864">
    <property type="entry name" value="Tubulin"/>
    <property type="match status" value="1"/>
</dbReference>
<evidence type="ECO:0000256" key="12">
    <source>
        <dbReference type="ARBA" id="ARBA00034296"/>
    </source>
</evidence>
<dbReference type="FunFam" id="3.30.1330.20:FF:000009">
    <property type="entry name" value="Tubulin beta chain"/>
    <property type="match status" value="1"/>
</dbReference>
<dbReference type="Gene3D" id="1.10.287.600">
    <property type="entry name" value="Helix hairpin bin"/>
    <property type="match status" value="1"/>
</dbReference>
<comment type="subcellular location">
    <subcellularLocation>
        <location evidence="2">Cytoplasm</location>
        <location evidence="2">Cytoskeleton</location>
    </subcellularLocation>
</comment>
<dbReference type="InterPro" id="IPR000217">
    <property type="entry name" value="Tubulin"/>
</dbReference>
<comment type="function">
    <text evidence="12 13">Tubulin is the major constituent of microtubules, a cylinder consisting of laterally associated linear protofilaments composed of alpha- and beta-tubulin heterodimers. Microtubules grow by the addition of GTP-tubulin dimers to the microtubule end, where a stabilizing cap forms. Below the cap, tubulin dimers are in GDP-bound state, owing to GTPase activity of alpha-tubulin.</text>
</comment>
<reference evidence="17 18" key="1">
    <citation type="submission" date="2019-03" db="EMBL/GenBank/DDBJ databases">
        <title>Rhodosporidium diobovatum UCD-FST 08-225 genome sequencing, assembly, and annotation.</title>
        <authorList>
            <person name="Fakankun I.U."/>
            <person name="Fristensky B."/>
            <person name="Levin D.B."/>
        </authorList>
    </citation>
    <scope>NUCLEOTIDE SEQUENCE [LARGE SCALE GENOMIC DNA]</scope>
    <source>
        <strain evidence="17 18">UCD-FST 08-225</strain>
    </source>
</reference>
<accession>A0A5C5FV35</accession>
<dbReference type="SUPFAM" id="SSF55307">
    <property type="entry name" value="Tubulin C-terminal domain-like"/>
    <property type="match status" value="1"/>
</dbReference>
<keyword evidence="18" id="KW-1185">Reference proteome</keyword>
<sequence>MRELITLQVGQAGNQIASSFWESVLHEHGLSNDGHLSPDATHLQTDRLDVFFAQAASNKYVPRGLQIDLEPSTGDAIKAGPLGALFRPSGFIFGSTGAGNNWAKGYYTEGAELVDSILEQLRHETEACDSLQGFQMVHSLGGGTGSGLGTLLLSKIREEFPDRMLATYSVLPSPKVSETVVEPYNAMLSLHQLTENADLVFAFDNEALYDIFGRMLKVSSPTYPQLNSLIAKVMSGITTPLRFPGQLNSDLRKLATNAVPFPRLHFLTTSYAPLVSPSATSFAKLSVPEITQQLLDSTHMMAASDIRSGKFLTAAAYFRGENVSSRAVEEAMHSMQQKNSGYFVEWIPHAVQTALTSVPSSDSPLSATFVSNSTSVQDLLRRTHGQFASLFRRRAFLHWYTGEGMDEQEFQEAEANVIDLVAEYQQYQEAALDDDEYEEGLVGGEHVDEEEQ</sequence>
<keyword evidence="11" id="KW-0206">Cytoskeleton</keyword>
<dbReference type="CDD" id="cd02187">
    <property type="entry name" value="beta_tubulin"/>
    <property type="match status" value="1"/>
</dbReference>
<dbReference type="InterPro" id="IPR017975">
    <property type="entry name" value="Tubulin_CS"/>
</dbReference>
<dbReference type="Gene3D" id="3.30.1330.20">
    <property type="entry name" value="Tubulin/FtsZ, C-terminal domain"/>
    <property type="match status" value="1"/>
</dbReference>
<keyword evidence="6 13" id="KW-0493">Microtubule</keyword>
<dbReference type="EMBL" id="SOZI01000060">
    <property type="protein sequence ID" value="TNY20703.1"/>
    <property type="molecule type" value="Genomic_DNA"/>
</dbReference>
<dbReference type="InterPro" id="IPR037103">
    <property type="entry name" value="Tubulin/FtsZ-like_C"/>
</dbReference>
<dbReference type="GO" id="GO:0005525">
    <property type="term" value="F:GTP binding"/>
    <property type="evidence" value="ECO:0007669"/>
    <property type="project" value="UniProtKB-UniRule"/>
</dbReference>
<evidence type="ECO:0000256" key="4">
    <source>
        <dbReference type="ARBA" id="ARBA00011747"/>
    </source>
</evidence>
<evidence type="ECO:0000256" key="7">
    <source>
        <dbReference type="ARBA" id="ARBA00022723"/>
    </source>
</evidence>
<dbReference type="PROSITE" id="PS00228">
    <property type="entry name" value="TUBULIN_B_AUTOREG"/>
    <property type="match status" value="1"/>
</dbReference>
<dbReference type="STRING" id="5288.A0A5C5FV35"/>
<evidence type="ECO:0000256" key="14">
    <source>
        <dbReference type="SAM" id="MobiDB-lite"/>
    </source>
</evidence>
<comment type="similarity">
    <text evidence="3 13">Belongs to the tubulin family.</text>
</comment>
<keyword evidence="5" id="KW-0963">Cytoplasm</keyword>
<dbReference type="InterPro" id="IPR002453">
    <property type="entry name" value="Beta_tubulin"/>
</dbReference>
<dbReference type="PANTHER" id="PTHR11588">
    <property type="entry name" value="TUBULIN"/>
    <property type="match status" value="1"/>
</dbReference>
<dbReference type="Proteomes" id="UP000311382">
    <property type="component" value="Unassembled WGS sequence"/>
</dbReference>
<evidence type="ECO:0000256" key="9">
    <source>
        <dbReference type="ARBA" id="ARBA00022842"/>
    </source>
</evidence>
<feature type="domain" description="Tubulin/FtsZ 2-layer sandwich" evidence="16">
    <location>
        <begin position="247"/>
        <end position="385"/>
    </location>
</feature>
<dbReference type="InterPro" id="IPR023123">
    <property type="entry name" value="Tubulin_C"/>
</dbReference>
<evidence type="ECO:0000256" key="8">
    <source>
        <dbReference type="ARBA" id="ARBA00022741"/>
    </source>
</evidence>
<evidence type="ECO:0000256" key="13">
    <source>
        <dbReference type="RuleBase" id="RU000352"/>
    </source>
</evidence>
<dbReference type="InterPro" id="IPR018316">
    <property type="entry name" value="Tubulin/FtsZ_2-layer-sand-dom"/>
</dbReference>
<dbReference type="PRINTS" id="PR01161">
    <property type="entry name" value="TUBULIN"/>
</dbReference>
<evidence type="ECO:0000256" key="5">
    <source>
        <dbReference type="ARBA" id="ARBA00022490"/>
    </source>
</evidence>